<reference evidence="2 3" key="1">
    <citation type="submission" date="2024-06" db="EMBL/GenBank/DDBJ databases">
        <title>The Natural Products Discovery Center: Release of the First 8490 Sequenced Strains for Exploring Actinobacteria Biosynthetic Diversity.</title>
        <authorList>
            <person name="Kalkreuter E."/>
            <person name="Kautsar S.A."/>
            <person name="Yang D."/>
            <person name="Bader C.D."/>
            <person name="Teijaro C.N."/>
            <person name="Fluegel L."/>
            <person name="Davis C.M."/>
            <person name="Simpson J.R."/>
            <person name="Lauterbach L."/>
            <person name="Steele A.D."/>
            <person name="Gui C."/>
            <person name="Meng S."/>
            <person name="Li G."/>
            <person name="Viehrig K."/>
            <person name="Ye F."/>
            <person name="Su P."/>
            <person name="Kiefer A.F."/>
            <person name="Nichols A."/>
            <person name="Cepeda A.J."/>
            <person name="Yan W."/>
            <person name="Fan B."/>
            <person name="Jiang Y."/>
            <person name="Adhikari A."/>
            <person name="Zheng C.-J."/>
            <person name="Schuster L."/>
            <person name="Cowan T.M."/>
            <person name="Smanski M.J."/>
            <person name="Chevrette M.G."/>
            <person name="De Carvalho L.P.S."/>
            <person name="Shen B."/>
        </authorList>
    </citation>
    <scope>NUCLEOTIDE SEQUENCE [LARGE SCALE GENOMIC DNA]</scope>
    <source>
        <strain evidence="2 3">NPDC050671</strain>
    </source>
</reference>
<dbReference type="RefSeq" id="WP_357983815.1">
    <property type="nucleotide sequence ID" value="NZ_JBFAIH010000018.1"/>
</dbReference>
<proteinExistence type="predicted"/>
<protein>
    <submittedName>
        <fullName evidence="2">Uncharacterized protein</fullName>
    </submittedName>
</protein>
<gene>
    <name evidence="2" type="ORF">AB0H72_26320</name>
</gene>
<accession>A0ABV3FET2</accession>
<feature type="transmembrane region" description="Helical" evidence="1">
    <location>
        <begin position="68"/>
        <end position="88"/>
    </location>
</feature>
<evidence type="ECO:0000256" key="1">
    <source>
        <dbReference type="SAM" id="Phobius"/>
    </source>
</evidence>
<keyword evidence="1" id="KW-0812">Transmembrane</keyword>
<evidence type="ECO:0000313" key="3">
    <source>
        <dbReference type="Proteomes" id="UP001551658"/>
    </source>
</evidence>
<sequence>MVIRERSGAAAVDTTPVYGEPFETADGAIVITVSRRGSFPGSAIRPAGIFVIRDSAASWVPAVDVNRIALLGEWIGLLAAVIAALAVLRRPPWPDLSYRRTN</sequence>
<keyword evidence="3" id="KW-1185">Reference proteome</keyword>
<comment type="caution">
    <text evidence="2">The sequence shown here is derived from an EMBL/GenBank/DDBJ whole genome shotgun (WGS) entry which is preliminary data.</text>
</comment>
<keyword evidence="1" id="KW-1133">Transmembrane helix</keyword>
<keyword evidence="1" id="KW-0472">Membrane</keyword>
<dbReference type="Proteomes" id="UP001551658">
    <property type="component" value="Unassembled WGS sequence"/>
</dbReference>
<evidence type="ECO:0000313" key="2">
    <source>
        <dbReference type="EMBL" id="MEV0366222.1"/>
    </source>
</evidence>
<dbReference type="EMBL" id="JBFAIH010000018">
    <property type="protein sequence ID" value="MEV0366222.1"/>
    <property type="molecule type" value="Genomic_DNA"/>
</dbReference>
<name>A0ABV3FET2_9NOCA</name>
<organism evidence="2 3">
    <name type="scientific">Nocardia fusca</name>
    <dbReference type="NCBI Taxonomy" id="941183"/>
    <lineage>
        <taxon>Bacteria</taxon>
        <taxon>Bacillati</taxon>
        <taxon>Actinomycetota</taxon>
        <taxon>Actinomycetes</taxon>
        <taxon>Mycobacteriales</taxon>
        <taxon>Nocardiaceae</taxon>
        <taxon>Nocardia</taxon>
    </lineage>
</organism>